<dbReference type="RefSeq" id="XP_030992108.1">
    <property type="nucleotide sequence ID" value="XM_031143490.1"/>
</dbReference>
<keyword evidence="5" id="KW-1185">Reference proteome</keyword>
<dbReference type="PROSITE" id="PS00061">
    <property type="entry name" value="ADH_SHORT"/>
    <property type="match status" value="1"/>
</dbReference>
<dbReference type="PANTHER" id="PTHR44229:SF4">
    <property type="entry name" value="15-HYDROXYPROSTAGLANDIN DEHYDROGENASE [NAD(+)]"/>
    <property type="match status" value="1"/>
</dbReference>
<dbReference type="GeneID" id="41976063"/>
<evidence type="ECO:0000256" key="1">
    <source>
        <dbReference type="ARBA" id="ARBA00006484"/>
    </source>
</evidence>
<sequence>MCISSADHNITSFYALSLILHCSPSDDERITMPNTLQQIALVTGGGSRISVAFVKQIHRIGYSILIADLALHPSASAWIESLQPEASQRVVFFQLDVADWAQLEASFNRCVASFGCVPTLVVPGAGVFEPSSNSFWEDQDQDSRYKVFDINLNHPIKTTRIAVRKLVENNLQGTIIHISSIAAQRSSIITPLYTASKHALSSFIREMAPLAEIPGIRVVGVAPGSKKSPFSLPFDSNTFHSVVGSPLYEKREAAKFLDPERDYILPPEAVASAMMTLLRQLDEYEPGTVLLPRDRMAKGVSPRGFRAAGTG</sequence>
<dbReference type="Proteomes" id="UP000319257">
    <property type="component" value="Unassembled WGS sequence"/>
</dbReference>
<dbReference type="InterPro" id="IPR036291">
    <property type="entry name" value="NAD(P)-bd_dom_sf"/>
</dbReference>
<dbReference type="Pfam" id="PF00106">
    <property type="entry name" value="adh_short"/>
    <property type="match status" value="1"/>
</dbReference>
<proteinExistence type="inferred from homology"/>
<gene>
    <name evidence="4" type="ORF">E0L32_008616</name>
</gene>
<dbReference type="InterPro" id="IPR020904">
    <property type="entry name" value="Sc_DH/Rdtase_CS"/>
</dbReference>
<name>A0A507ASF0_9PEZI</name>
<comment type="similarity">
    <text evidence="1">Belongs to the short-chain dehydrogenases/reductases (SDR) family.</text>
</comment>
<dbReference type="GO" id="GO:0016616">
    <property type="term" value="F:oxidoreductase activity, acting on the CH-OH group of donors, NAD or NADP as acceptor"/>
    <property type="evidence" value="ECO:0007669"/>
    <property type="project" value="TreeGrafter"/>
</dbReference>
<dbReference type="STRING" id="1093900.A0A507ASF0"/>
<dbReference type="GO" id="GO:0005737">
    <property type="term" value="C:cytoplasm"/>
    <property type="evidence" value="ECO:0007669"/>
    <property type="project" value="TreeGrafter"/>
</dbReference>
<organism evidence="4 5">
    <name type="scientific">Thyridium curvatum</name>
    <dbReference type="NCBI Taxonomy" id="1093900"/>
    <lineage>
        <taxon>Eukaryota</taxon>
        <taxon>Fungi</taxon>
        <taxon>Dikarya</taxon>
        <taxon>Ascomycota</taxon>
        <taxon>Pezizomycotina</taxon>
        <taxon>Sordariomycetes</taxon>
        <taxon>Sordariomycetidae</taxon>
        <taxon>Thyridiales</taxon>
        <taxon>Thyridiaceae</taxon>
        <taxon>Thyridium</taxon>
    </lineage>
</organism>
<keyword evidence="2" id="KW-0521">NADP</keyword>
<keyword evidence="3" id="KW-0560">Oxidoreductase</keyword>
<reference evidence="4 5" key="1">
    <citation type="submission" date="2019-06" db="EMBL/GenBank/DDBJ databases">
        <title>Draft genome sequence of the filamentous fungus Phialemoniopsis curvata isolated from diesel fuel.</title>
        <authorList>
            <person name="Varaljay V.A."/>
            <person name="Lyon W.J."/>
            <person name="Crouch A.L."/>
            <person name="Drake C.E."/>
            <person name="Hollomon J.M."/>
            <person name="Nadeau L.J."/>
            <person name="Nunn H.S."/>
            <person name="Stevenson B.S."/>
            <person name="Bojanowski C.L."/>
            <person name="Crookes-Goodson W.J."/>
        </authorList>
    </citation>
    <scope>NUCLEOTIDE SEQUENCE [LARGE SCALE GENOMIC DNA]</scope>
    <source>
        <strain evidence="4 5">D216</strain>
    </source>
</reference>
<dbReference type="OrthoDB" id="5296at2759"/>
<dbReference type="PRINTS" id="PR00081">
    <property type="entry name" value="GDHRDH"/>
</dbReference>
<dbReference type="InParanoid" id="A0A507ASF0"/>
<accession>A0A507ASF0</accession>
<evidence type="ECO:0000256" key="3">
    <source>
        <dbReference type="ARBA" id="ARBA00023002"/>
    </source>
</evidence>
<evidence type="ECO:0000256" key="2">
    <source>
        <dbReference type="ARBA" id="ARBA00022857"/>
    </source>
</evidence>
<dbReference type="PANTHER" id="PTHR44229">
    <property type="entry name" value="15-HYDROXYPROSTAGLANDIN DEHYDROGENASE [NAD(+)]"/>
    <property type="match status" value="1"/>
</dbReference>
<dbReference type="Gene3D" id="3.40.50.720">
    <property type="entry name" value="NAD(P)-binding Rossmann-like Domain"/>
    <property type="match status" value="1"/>
</dbReference>
<dbReference type="InterPro" id="IPR002347">
    <property type="entry name" value="SDR_fam"/>
</dbReference>
<evidence type="ECO:0000313" key="4">
    <source>
        <dbReference type="EMBL" id="TPX10397.1"/>
    </source>
</evidence>
<dbReference type="SUPFAM" id="SSF51735">
    <property type="entry name" value="NAD(P)-binding Rossmann-fold domains"/>
    <property type="match status" value="1"/>
</dbReference>
<evidence type="ECO:0000313" key="5">
    <source>
        <dbReference type="Proteomes" id="UP000319257"/>
    </source>
</evidence>
<dbReference type="EMBL" id="SKBQ01000058">
    <property type="protein sequence ID" value="TPX10397.1"/>
    <property type="molecule type" value="Genomic_DNA"/>
</dbReference>
<comment type="caution">
    <text evidence="4">The sequence shown here is derived from an EMBL/GenBank/DDBJ whole genome shotgun (WGS) entry which is preliminary data.</text>
</comment>
<protein>
    <submittedName>
        <fullName evidence="4">Uncharacterized protein</fullName>
    </submittedName>
</protein>
<dbReference type="AlphaFoldDB" id="A0A507ASF0"/>